<feature type="region of interest" description="Disordered" evidence="1">
    <location>
        <begin position="103"/>
        <end position="146"/>
    </location>
</feature>
<dbReference type="Proteomes" id="UP000075809">
    <property type="component" value="Unassembled WGS sequence"/>
</dbReference>
<dbReference type="EMBL" id="KQ982137">
    <property type="protein sequence ID" value="KYQ59715.1"/>
    <property type="molecule type" value="Genomic_DNA"/>
</dbReference>
<organism evidence="2 3">
    <name type="scientific">Mycetomoellerius zeteki</name>
    <dbReference type="NCBI Taxonomy" id="64791"/>
    <lineage>
        <taxon>Eukaryota</taxon>
        <taxon>Metazoa</taxon>
        <taxon>Ecdysozoa</taxon>
        <taxon>Arthropoda</taxon>
        <taxon>Hexapoda</taxon>
        <taxon>Insecta</taxon>
        <taxon>Pterygota</taxon>
        <taxon>Neoptera</taxon>
        <taxon>Endopterygota</taxon>
        <taxon>Hymenoptera</taxon>
        <taxon>Apocrita</taxon>
        <taxon>Aculeata</taxon>
        <taxon>Formicoidea</taxon>
        <taxon>Formicidae</taxon>
        <taxon>Myrmicinae</taxon>
        <taxon>Mycetomoellerius</taxon>
    </lineage>
</organism>
<sequence length="146" mass="16650">MGSAPPPDTTRRHLEKAQEVVRINLACAFQRQQKYFNLRRRPWKPKIGECVYKREYPLSNKAAAFNAKLAKKFVGPLEVRRVISPVIVDLRSRNGRWYRHIHVQDLKPASNASPTETEADTDNDDSEGEADGESDTNNNNSNDTQQ</sequence>
<proteinExistence type="predicted"/>
<evidence type="ECO:0000313" key="3">
    <source>
        <dbReference type="Proteomes" id="UP000075809"/>
    </source>
</evidence>
<dbReference type="STRING" id="64791.A0A151XHB9"/>
<dbReference type="AlphaFoldDB" id="A0A151XHB9"/>
<evidence type="ECO:0000256" key="1">
    <source>
        <dbReference type="SAM" id="MobiDB-lite"/>
    </source>
</evidence>
<name>A0A151XHB9_9HYME</name>
<reference evidence="2 3" key="1">
    <citation type="submission" date="2015-09" db="EMBL/GenBank/DDBJ databases">
        <title>Trachymyrmex zeteki WGS genome.</title>
        <authorList>
            <person name="Nygaard S."/>
            <person name="Hu H."/>
            <person name="Boomsma J."/>
            <person name="Zhang G."/>
        </authorList>
    </citation>
    <scope>NUCLEOTIDE SEQUENCE [LARGE SCALE GENOMIC DNA]</scope>
    <source>
        <strain evidence="2">Tzet28-1</strain>
        <tissue evidence="2">Whole body</tissue>
    </source>
</reference>
<evidence type="ECO:0000313" key="2">
    <source>
        <dbReference type="EMBL" id="KYQ59715.1"/>
    </source>
</evidence>
<feature type="compositionally biased region" description="Low complexity" evidence="1">
    <location>
        <begin position="135"/>
        <end position="146"/>
    </location>
</feature>
<feature type="compositionally biased region" description="Acidic residues" evidence="1">
    <location>
        <begin position="117"/>
        <end position="134"/>
    </location>
</feature>
<gene>
    <name evidence="2" type="ORF">ALC60_01256</name>
</gene>
<protein>
    <submittedName>
        <fullName evidence="2">Uncharacterized protein</fullName>
    </submittedName>
</protein>
<keyword evidence="3" id="KW-1185">Reference proteome</keyword>
<accession>A0A151XHB9</accession>